<dbReference type="Proteomes" id="UP000218505">
    <property type="component" value="Chromosome"/>
</dbReference>
<feature type="region of interest" description="Disordered" evidence="1">
    <location>
        <begin position="1"/>
        <end position="68"/>
    </location>
</feature>
<keyword evidence="3" id="KW-1185">Reference proteome</keyword>
<dbReference type="RefSeq" id="WP_096497061.1">
    <property type="nucleotide sequence ID" value="NZ_CP023445.1"/>
</dbReference>
<dbReference type="EMBL" id="CP023445">
    <property type="protein sequence ID" value="ATE57351.1"/>
    <property type="molecule type" value="Genomic_DNA"/>
</dbReference>
<evidence type="ECO:0000313" key="2">
    <source>
        <dbReference type="EMBL" id="ATE57351.1"/>
    </source>
</evidence>
<dbReference type="KEGG" id="apre:CNX65_31955"/>
<protein>
    <submittedName>
        <fullName evidence="2">Uncharacterized protein</fullName>
    </submittedName>
</protein>
<feature type="compositionally biased region" description="Basic and acidic residues" evidence="1">
    <location>
        <begin position="53"/>
        <end position="65"/>
    </location>
</feature>
<feature type="region of interest" description="Disordered" evidence="1">
    <location>
        <begin position="122"/>
        <end position="141"/>
    </location>
</feature>
<reference evidence="2" key="1">
    <citation type="submission" date="2017-09" db="EMBL/GenBank/DDBJ databases">
        <title>Complete Genome Sequence of ansamitocin-producing Bacterium Actinosynnema pretiosum X47.</title>
        <authorList>
            <person name="Cao G."/>
            <person name="Zong G."/>
            <person name="Zhong C."/>
            <person name="Fu J."/>
        </authorList>
    </citation>
    <scope>NUCLEOTIDE SEQUENCE [LARGE SCALE GENOMIC DNA]</scope>
    <source>
        <strain evidence="2">X47</strain>
    </source>
</reference>
<proteinExistence type="predicted"/>
<accession>A0A290ZEA9</accession>
<feature type="compositionally biased region" description="Low complexity" evidence="1">
    <location>
        <begin position="12"/>
        <end position="49"/>
    </location>
</feature>
<sequence>MEQRAAGQSHVAQAQPAQSPAAQSQLAQAQFGQTQLGQTQLTQPQLALGGRQEQAHAERGQDRDALALPPLVPVQRSAREGAPGAGMRVLRGDGAVLHHSGRPAAWPVLGCSALVGMVPERVERASRPAGRPSVRPRFRAR</sequence>
<name>A0A290ZEA9_9PSEU</name>
<organism evidence="2 3">
    <name type="scientific">Actinosynnema pretiosum</name>
    <dbReference type="NCBI Taxonomy" id="42197"/>
    <lineage>
        <taxon>Bacteria</taxon>
        <taxon>Bacillati</taxon>
        <taxon>Actinomycetota</taxon>
        <taxon>Actinomycetes</taxon>
        <taxon>Pseudonocardiales</taxon>
        <taxon>Pseudonocardiaceae</taxon>
        <taxon>Actinosynnema</taxon>
    </lineage>
</organism>
<evidence type="ECO:0000256" key="1">
    <source>
        <dbReference type="SAM" id="MobiDB-lite"/>
    </source>
</evidence>
<dbReference type="AlphaFoldDB" id="A0A290ZEA9"/>
<evidence type="ECO:0000313" key="3">
    <source>
        <dbReference type="Proteomes" id="UP000218505"/>
    </source>
</evidence>
<gene>
    <name evidence="2" type="ORF">CNX65_31955</name>
</gene>